<reference evidence="2 3" key="1">
    <citation type="journal article" date="2016" name="Nat. Commun.">
        <title>Thousands of microbial genomes shed light on interconnected biogeochemical processes in an aquifer system.</title>
        <authorList>
            <person name="Anantharaman K."/>
            <person name="Brown C.T."/>
            <person name="Hug L.A."/>
            <person name="Sharon I."/>
            <person name="Castelle C.J."/>
            <person name="Probst A.J."/>
            <person name="Thomas B.C."/>
            <person name="Singh A."/>
            <person name="Wilkins M.J."/>
            <person name="Karaoz U."/>
            <person name="Brodie E.L."/>
            <person name="Williams K.H."/>
            <person name="Hubbard S.S."/>
            <person name="Banfield J.F."/>
        </authorList>
    </citation>
    <scope>NUCLEOTIDE SEQUENCE [LARGE SCALE GENOMIC DNA]</scope>
</reference>
<dbReference type="AlphaFoldDB" id="A0A1F7YBL6"/>
<protein>
    <submittedName>
        <fullName evidence="2">Uncharacterized protein</fullName>
    </submittedName>
</protein>
<evidence type="ECO:0000256" key="1">
    <source>
        <dbReference type="SAM" id="Phobius"/>
    </source>
</evidence>
<evidence type="ECO:0000313" key="3">
    <source>
        <dbReference type="Proteomes" id="UP000178851"/>
    </source>
</evidence>
<keyword evidence="1" id="KW-0812">Transmembrane</keyword>
<dbReference type="EMBL" id="MGGI01000026">
    <property type="protein sequence ID" value="OGM24682.1"/>
    <property type="molecule type" value="Genomic_DNA"/>
</dbReference>
<dbReference type="Proteomes" id="UP000178851">
    <property type="component" value="Unassembled WGS sequence"/>
</dbReference>
<feature type="transmembrane region" description="Helical" evidence="1">
    <location>
        <begin position="7"/>
        <end position="29"/>
    </location>
</feature>
<organism evidence="2 3">
    <name type="scientific">Candidatus Woesebacteria bacterium RIFCSPHIGHO2_01_FULL_39_28</name>
    <dbReference type="NCBI Taxonomy" id="1802496"/>
    <lineage>
        <taxon>Bacteria</taxon>
        <taxon>Candidatus Woeseibacteriota</taxon>
    </lineage>
</organism>
<proteinExistence type="predicted"/>
<sequence>MMEKVLGYFLILAGVITIIYSAVSVYMVFTKKAKPIDLFSFSGISIDTIQLTGNKLPEGTPAPKTELIKPDLINETSNIAAHVFLMGFLGSVGYKIASLGVMLARPIIVKLRTKEVSIDNTPDATVKK</sequence>
<evidence type="ECO:0000313" key="2">
    <source>
        <dbReference type="EMBL" id="OGM24682.1"/>
    </source>
</evidence>
<accession>A0A1F7YBL6</accession>
<gene>
    <name evidence="2" type="ORF">A2627_02690</name>
</gene>
<comment type="caution">
    <text evidence="2">The sequence shown here is derived from an EMBL/GenBank/DDBJ whole genome shotgun (WGS) entry which is preliminary data.</text>
</comment>
<feature type="transmembrane region" description="Helical" evidence="1">
    <location>
        <begin position="79"/>
        <end position="104"/>
    </location>
</feature>
<name>A0A1F7YBL6_9BACT</name>
<keyword evidence="1" id="KW-1133">Transmembrane helix</keyword>
<keyword evidence="1" id="KW-0472">Membrane</keyword>